<evidence type="ECO:0000313" key="3">
    <source>
        <dbReference type="Proteomes" id="UP000095787"/>
    </source>
</evidence>
<dbReference type="InterPro" id="IPR000073">
    <property type="entry name" value="AB_hydrolase_1"/>
</dbReference>
<organism evidence="2 3">
    <name type="scientific">[Ruminococcus] torques</name>
    <dbReference type="NCBI Taxonomy" id="33039"/>
    <lineage>
        <taxon>Bacteria</taxon>
        <taxon>Bacillati</taxon>
        <taxon>Bacillota</taxon>
        <taxon>Clostridia</taxon>
        <taxon>Lachnospirales</taxon>
        <taxon>Lachnospiraceae</taxon>
        <taxon>Mediterraneibacter</taxon>
    </lineage>
</organism>
<reference evidence="2 3" key="1">
    <citation type="submission" date="2015-09" db="EMBL/GenBank/DDBJ databases">
        <authorList>
            <consortium name="Pathogen Informatics"/>
        </authorList>
    </citation>
    <scope>NUCLEOTIDE SEQUENCE [LARGE SCALE GENOMIC DNA]</scope>
    <source>
        <strain evidence="2 3">2789STDY5834841</strain>
    </source>
</reference>
<dbReference type="EMBL" id="CYZO01000002">
    <property type="protein sequence ID" value="CUN57007.1"/>
    <property type="molecule type" value="Genomic_DNA"/>
</dbReference>
<proteinExistence type="predicted"/>
<gene>
    <name evidence="2" type="ORF">ERS852456_00256</name>
</gene>
<dbReference type="Pfam" id="PF00561">
    <property type="entry name" value="Abhydrolase_1"/>
    <property type="match status" value="1"/>
</dbReference>
<protein>
    <submittedName>
        <fullName evidence="2">Haloalkane dehalogenase</fullName>
    </submittedName>
</protein>
<accession>A0A173Y1I9</accession>
<dbReference type="PANTHER" id="PTHR46438">
    <property type="entry name" value="ALPHA/BETA-HYDROLASES SUPERFAMILY PROTEIN"/>
    <property type="match status" value="1"/>
</dbReference>
<dbReference type="RefSeq" id="WP_009320423.1">
    <property type="nucleotide sequence ID" value="NZ_CAUFSV010000024.1"/>
</dbReference>
<dbReference type="SUPFAM" id="SSF53474">
    <property type="entry name" value="alpha/beta-Hydrolases"/>
    <property type="match status" value="1"/>
</dbReference>
<dbReference type="PANTHER" id="PTHR46438:SF2">
    <property type="entry name" value="ALPHA_BETA-HYDROLASES SUPERFAMILY PROTEIN"/>
    <property type="match status" value="1"/>
</dbReference>
<sequence length="318" mass="36241">MDKNKLLKRIAVFTGVSLTAMHVFNRISTYIATADNLLGADDYNVYDWKYGKISYKKKGAGTPLLLIHNFNVFSSSHEWNKIIDHFSATNTVYSIDLLGCGCSERPILTYTNFLYVQLLTDFIKNVIGEKTDVIVSRDSSPFVLMTCANDDTLIDRIIMINPQSLVSLAKVPSKQSKLLKNILYMPVIGTFIYNIKTRKSIIYERFTSAYFYNQNKVNEKDMLGCFESSHRNKSHSKYVYACQKLGYTNANISFCLGKLKNKITIIIGNDNPENILSANQYQNQIPEIEIIGIDHAKMLPHVEKSDEFIEIVKPLLEK</sequence>
<evidence type="ECO:0000313" key="2">
    <source>
        <dbReference type="EMBL" id="CUN57007.1"/>
    </source>
</evidence>
<dbReference type="AlphaFoldDB" id="A0A173Y1I9"/>
<evidence type="ECO:0000259" key="1">
    <source>
        <dbReference type="Pfam" id="PF00561"/>
    </source>
</evidence>
<name>A0A173Y1I9_9FIRM</name>
<feature type="domain" description="AB hydrolase-1" evidence="1">
    <location>
        <begin position="63"/>
        <end position="286"/>
    </location>
</feature>
<dbReference type="Proteomes" id="UP000095787">
    <property type="component" value="Unassembled WGS sequence"/>
</dbReference>
<dbReference type="Gene3D" id="3.40.50.1820">
    <property type="entry name" value="alpha/beta hydrolase"/>
    <property type="match status" value="1"/>
</dbReference>
<dbReference type="InterPro" id="IPR029058">
    <property type="entry name" value="AB_hydrolase_fold"/>
</dbReference>